<dbReference type="Proteomes" id="UP001595696">
    <property type="component" value="Unassembled WGS sequence"/>
</dbReference>
<evidence type="ECO:0000313" key="2">
    <source>
        <dbReference type="EMBL" id="MFC3961397.1"/>
    </source>
</evidence>
<proteinExistence type="predicted"/>
<feature type="region of interest" description="Disordered" evidence="1">
    <location>
        <begin position="104"/>
        <end position="124"/>
    </location>
</feature>
<protein>
    <recommendedName>
        <fullName evidence="4">DUF5709 domain-containing protein</fullName>
    </recommendedName>
</protein>
<gene>
    <name evidence="2" type="ORF">ACFO0B_05270</name>
</gene>
<reference evidence="3" key="1">
    <citation type="journal article" date="2019" name="Int. J. Syst. Evol. Microbiol.">
        <title>The Global Catalogue of Microorganisms (GCM) 10K type strain sequencing project: providing services to taxonomists for standard genome sequencing and annotation.</title>
        <authorList>
            <consortium name="The Broad Institute Genomics Platform"/>
            <consortium name="The Broad Institute Genome Sequencing Center for Infectious Disease"/>
            <person name="Wu L."/>
            <person name="Ma J."/>
        </authorList>
    </citation>
    <scope>NUCLEOTIDE SEQUENCE [LARGE SCALE GENOMIC DNA]</scope>
    <source>
        <strain evidence="3">CGMCC 4.7330</strain>
    </source>
</reference>
<evidence type="ECO:0000313" key="3">
    <source>
        <dbReference type="Proteomes" id="UP001595696"/>
    </source>
</evidence>
<evidence type="ECO:0000256" key="1">
    <source>
        <dbReference type="SAM" id="MobiDB-lite"/>
    </source>
</evidence>
<organism evidence="2 3">
    <name type="scientific">Nocardia jiangsuensis</name>
    <dbReference type="NCBI Taxonomy" id="1691563"/>
    <lineage>
        <taxon>Bacteria</taxon>
        <taxon>Bacillati</taxon>
        <taxon>Actinomycetota</taxon>
        <taxon>Actinomycetes</taxon>
        <taxon>Mycobacteriales</taxon>
        <taxon>Nocardiaceae</taxon>
        <taxon>Nocardia</taxon>
    </lineage>
</organism>
<sequence>MSTDASTEDGPGDTLSPTESLDSDEVRNDDGDAVVDPPDDWSGANRFGMTAREEREGEPLAQRLAEEEPDVGEPIDHTTEELADAGVTDVEQLPADDADELFGTHRGQIDGAPEDGPSLFPVSE</sequence>
<keyword evidence="3" id="KW-1185">Reference proteome</keyword>
<dbReference type="EMBL" id="JBHSAX010000005">
    <property type="protein sequence ID" value="MFC3961397.1"/>
    <property type="molecule type" value="Genomic_DNA"/>
</dbReference>
<accession>A0ABV8DP24</accession>
<dbReference type="RefSeq" id="WP_378611152.1">
    <property type="nucleotide sequence ID" value="NZ_JBHSAX010000005.1"/>
</dbReference>
<comment type="caution">
    <text evidence="2">The sequence shown here is derived from an EMBL/GenBank/DDBJ whole genome shotgun (WGS) entry which is preliminary data.</text>
</comment>
<feature type="compositionally biased region" description="Acidic residues" evidence="1">
    <location>
        <begin position="1"/>
        <end position="11"/>
    </location>
</feature>
<name>A0ABV8DP24_9NOCA</name>
<evidence type="ECO:0008006" key="4">
    <source>
        <dbReference type="Google" id="ProtNLM"/>
    </source>
</evidence>
<feature type="region of interest" description="Disordered" evidence="1">
    <location>
        <begin position="1"/>
        <end position="74"/>
    </location>
</feature>